<reference evidence="1 2" key="1">
    <citation type="submission" date="2019-07" db="EMBL/GenBank/DDBJ databases">
        <title>Whole genome shotgun sequence of Reyranella soli NBRC 108950.</title>
        <authorList>
            <person name="Hosoyama A."/>
            <person name="Uohara A."/>
            <person name="Ohji S."/>
            <person name="Ichikawa N."/>
        </authorList>
    </citation>
    <scope>NUCLEOTIDE SEQUENCE [LARGE SCALE GENOMIC DNA]</scope>
    <source>
        <strain evidence="1 2">NBRC 108950</strain>
    </source>
</reference>
<gene>
    <name evidence="1" type="ORF">RSO01_28100</name>
</gene>
<evidence type="ECO:0000313" key="2">
    <source>
        <dbReference type="Proteomes" id="UP000321058"/>
    </source>
</evidence>
<comment type="caution">
    <text evidence="1">The sequence shown here is derived from an EMBL/GenBank/DDBJ whole genome shotgun (WGS) entry which is preliminary data.</text>
</comment>
<organism evidence="1 2">
    <name type="scientific">Reyranella soli</name>
    <dbReference type="NCBI Taxonomy" id="1230389"/>
    <lineage>
        <taxon>Bacteria</taxon>
        <taxon>Pseudomonadati</taxon>
        <taxon>Pseudomonadota</taxon>
        <taxon>Alphaproteobacteria</taxon>
        <taxon>Hyphomicrobiales</taxon>
        <taxon>Reyranellaceae</taxon>
        <taxon>Reyranella</taxon>
    </lineage>
</organism>
<accession>A0A512N9J7</accession>
<sequence length="79" mass="8519">MRAPEASRMAVKLAASISVSRKAARQSSELLAKASIAKTTRSGMRRLEFMIFRTAGLRPAHDYLSSKTDPVQTDPSGPG</sequence>
<proteinExistence type="predicted"/>
<evidence type="ECO:0000313" key="1">
    <source>
        <dbReference type="EMBL" id="GEP55644.1"/>
    </source>
</evidence>
<dbReference type="Proteomes" id="UP000321058">
    <property type="component" value="Unassembled WGS sequence"/>
</dbReference>
<keyword evidence="2" id="KW-1185">Reference proteome</keyword>
<name>A0A512N9J7_9HYPH</name>
<dbReference type="AlphaFoldDB" id="A0A512N9J7"/>
<protein>
    <submittedName>
        <fullName evidence="1">Uncharacterized protein</fullName>
    </submittedName>
</protein>
<dbReference type="EMBL" id="BKAJ01000042">
    <property type="protein sequence ID" value="GEP55644.1"/>
    <property type="molecule type" value="Genomic_DNA"/>
</dbReference>